<evidence type="ECO:0000256" key="11">
    <source>
        <dbReference type="PROSITE-ProRule" id="PRU00284"/>
    </source>
</evidence>
<keyword evidence="4" id="KW-0145">Chemotaxis</keyword>
<dbReference type="InterPro" id="IPR004090">
    <property type="entry name" value="Chemotax_Me-accpt_rcpt"/>
</dbReference>
<dbReference type="FunFam" id="3.30.450.20:FF:000046">
    <property type="entry name" value="Aerotaxis sensor receptor"/>
    <property type="match status" value="1"/>
</dbReference>
<comment type="similarity">
    <text evidence="10">Belongs to the methyl-accepting chemotaxis (MCP) protein family.</text>
</comment>
<keyword evidence="3" id="KW-0488">Methylation</keyword>
<keyword evidence="7 12" id="KW-1133">Transmembrane helix</keyword>
<evidence type="ECO:0000256" key="2">
    <source>
        <dbReference type="ARBA" id="ARBA00022475"/>
    </source>
</evidence>
<evidence type="ECO:0000313" key="16">
    <source>
        <dbReference type="Proteomes" id="UP000190896"/>
    </source>
</evidence>
<evidence type="ECO:0000256" key="7">
    <source>
        <dbReference type="ARBA" id="ARBA00022989"/>
    </source>
</evidence>
<dbReference type="SUPFAM" id="SSF55785">
    <property type="entry name" value="PYP-like sensor domain (PAS domain)"/>
    <property type="match status" value="1"/>
</dbReference>
<dbReference type="CDD" id="cd00130">
    <property type="entry name" value="PAS"/>
    <property type="match status" value="1"/>
</dbReference>
<evidence type="ECO:0000259" key="14">
    <source>
        <dbReference type="PROSITE" id="PS50112"/>
    </source>
</evidence>
<dbReference type="EMBL" id="MPRJ01000096">
    <property type="protein sequence ID" value="OOZ35183.1"/>
    <property type="molecule type" value="Genomic_DNA"/>
</dbReference>
<dbReference type="InterPro" id="IPR000014">
    <property type="entry name" value="PAS"/>
</dbReference>
<dbReference type="RefSeq" id="WP_078488152.1">
    <property type="nucleotide sequence ID" value="NZ_MPRJ01000096.1"/>
</dbReference>
<dbReference type="GO" id="GO:0004888">
    <property type="term" value="F:transmembrane signaling receptor activity"/>
    <property type="evidence" value="ECO:0007669"/>
    <property type="project" value="InterPro"/>
</dbReference>
<dbReference type="PRINTS" id="PR00260">
    <property type="entry name" value="CHEMTRNSDUCR"/>
</dbReference>
<dbReference type="PANTHER" id="PTHR32089:SF74">
    <property type="entry name" value="METHYL-ACCEPTING CHEMOTAXIS PROTEIN AER"/>
    <property type="match status" value="1"/>
</dbReference>
<dbReference type="Gene3D" id="3.30.450.20">
    <property type="entry name" value="PAS domain"/>
    <property type="match status" value="1"/>
</dbReference>
<keyword evidence="9 11" id="KW-0807">Transducer</keyword>
<evidence type="ECO:0000256" key="5">
    <source>
        <dbReference type="ARBA" id="ARBA00022519"/>
    </source>
</evidence>
<evidence type="ECO:0000256" key="10">
    <source>
        <dbReference type="ARBA" id="ARBA00029447"/>
    </source>
</evidence>
<evidence type="ECO:0000256" key="8">
    <source>
        <dbReference type="ARBA" id="ARBA00023136"/>
    </source>
</evidence>
<dbReference type="InterPro" id="IPR035965">
    <property type="entry name" value="PAS-like_dom_sf"/>
</dbReference>
<accession>A0A1T2KQQ2</accession>
<evidence type="ECO:0000256" key="12">
    <source>
        <dbReference type="SAM" id="Phobius"/>
    </source>
</evidence>
<keyword evidence="8 12" id="KW-0472">Membrane</keyword>
<dbReference type="SUPFAM" id="SSF58104">
    <property type="entry name" value="Methyl-accepting chemotaxis protein (MCP) signaling domain"/>
    <property type="match status" value="1"/>
</dbReference>
<evidence type="ECO:0000256" key="4">
    <source>
        <dbReference type="ARBA" id="ARBA00022500"/>
    </source>
</evidence>
<dbReference type="Pfam" id="PF00015">
    <property type="entry name" value="MCPsignal"/>
    <property type="match status" value="1"/>
</dbReference>
<dbReference type="PANTHER" id="PTHR32089">
    <property type="entry name" value="METHYL-ACCEPTING CHEMOTAXIS PROTEIN MCPB"/>
    <property type="match status" value="1"/>
</dbReference>
<reference evidence="15 16" key="1">
    <citation type="submission" date="2016-11" db="EMBL/GenBank/DDBJ databases">
        <title>Mixed transmission modes and dynamic genome evolution in an obligate animal-bacterial symbiosis.</title>
        <authorList>
            <person name="Russell S.L."/>
            <person name="Corbett-Detig R.B."/>
            <person name="Cavanaugh C.M."/>
        </authorList>
    </citation>
    <scope>NUCLEOTIDE SEQUENCE [LARGE SCALE GENOMIC DNA]</scope>
    <source>
        <strain evidence="15">Se-Cadez</strain>
    </source>
</reference>
<dbReference type="Pfam" id="PF08447">
    <property type="entry name" value="PAS_3"/>
    <property type="match status" value="1"/>
</dbReference>
<dbReference type="NCBIfam" id="TIGR00229">
    <property type="entry name" value="sensory_box"/>
    <property type="match status" value="1"/>
</dbReference>
<protein>
    <recommendedName>
        <fullName evidence="17">Chemotaxis protein</fullName>
    </recommendedName>
</protein>
<dbReference type="PROSITE" id="PS50112">
    <property type="entry name" value="PAS"/>
    <property type="match status" value="1"/>
</dbReference>
<evidence type="ECO:0000256" key="1">
    <source>
        <dbReference type="ARBA" id="ARBA00004429"/>
    </source>
</evidence>
<keyword evidence="16" id="KW-1185">Reference proteome</keyword>
<feature type="transmembrane region" description="Helical" evidence="12">
    <location>
        <begin position="147"/>
        <end position="171"/>
    </location>
</feature>
<gene>
    <name evidence="15" type="ORF">BOW51_11515</name>
</gene>
<proteinExistence type="inferred from homology"/>
<dbReference type="FunFam" id="1.10.287.950:FF:000001">
    <property type="entry name" value="Methyl-accepting chemotaxis sensory transducer"/>
    <property type="match status" value="1"/>
</dbReference>
<evidence type="ECO:0000256" key="6">
    <source>
        <dbReference type="ARBA" id="ARBA00022692"/>
    </source>
</evidence>
<dbReference type="PROSITE" id="PS50111">
    <property type="entry name" value="CHEMOTAXIS_TRANSDUC_2"/>
    <property type="match status" value="1"/>
</dbReference>
<organism evidence="15 16">
    <name type="scientific">Solemya velesiana gill symbiont</name>
    <dbReference type="NCBI Taxonomy" id="1918948"/>
    <lineage>
        <taxon>Bacteria</taxon>
        <taxon>Pseudomonadati</taxon>
        <taxon>Pseudomonadota</taxon>
        <taxon>Gammaproteobacteria</taxon>
        <taxon>sulfur-oxidizing symbionts</taxon>
    </lineage>
</organism>
<comment type="subcellular location">
    <subcellularLocation>
        <location evidence="1">Cell inner membrane</location>
        <topology evidence="1">Multi-pass membrane protein</topology>
    </subcellularLocation>
</comment>
<dbReference type="Proteomes" id="UP000190896">
    <property type="component" value="Unassembled WGS sequence"/>
</dbReference>
<dbReference type="Gene3D" id="1.10.287.950">
    <property type="entry name" value="Methyl-accepting chemotaxis protein"/>
    <property type="match status" value="1"/>
</dbReference>
<dbReference type="InterPro" id="IPR013655">
    <property type="entry name" value="PAS_fold_3"/>
</dbReference>
<feature type="domain" description="Methyl-accepting transducer" evidence="13">
    <location>
        <begin position="252"/>
        <end position="488"/>
    </location>
</feature>
<name>A0A1T2KQQ2_9GAMM</name>
<evidence type="ECO:0000256" key="9">
    <source>
        <dbReference type="ARBA" id="ARBA00023224"/>
    </source>
</evidence>
<dbReference type="GO" id="GO:0052131">
    <property type="term" value="P:positive aerotaxis"/>
    <property type="evidence" value="ECO:0007669"/>
    <property type="project" value="UniProtKB-ARBA"/>
</dbReference>
<dbReference type="GO" id="GO:0007165">
    <property type="term" value="P:signal transduction"/>
    <property type="evidence" value="ECO:0007669"/>
    <property type="project" value="UniProtKB-KW"/>
</dbReference>
<keyword evidence="6 12" id="KW-0812">Transmembrane</keyword>
<dbReference type="SMART" id="SM00283">
    <property type="entry name" value="MA"/>
    <property type="match status" value="1"/>
</dbReference>
<dbReference type="CDD" id="cd11386">
    <property type="entry name" value="MCP_signal"/>
    <property type="match status" value="1"/>
</dbReference>
<evidence type="ECO:0000313" key="15">
    <source>
        <dbReference type="EMBL" id="OOZ35183.1"/>
    </source>
</evidence>
<dbReference type="InterPro" id="IPR004089">
    <property type="entry name" value="MCPsignal_dom"/>
</dbReference>
<feature type="transmembrane region" description="Helical" evidence="12">
    <location>
        <begin position="177"/>
        <end position="197"/>
    </location>
</feature>
<dbReference type="GO" id="GO:0005886">
    <property type="term" value="C:plasma membrane"/>
    <property type="evidence" value="ECO:0007669"/>
    <property type="project" value="UniProtKB-SubCell"/>
</dbReference>
<dbReference type="AlphaFoldDB" id="A0A1T2KQQ2"/>
<keyword evidence="2" id="KW-1003">Cell membrane</keyword>
<sequence>MKKQIHITGKEKLYAQDANILSTTNLKGQITYCNDQFADISGFTREELQGKSHNIVRHPDMPKEAFAGLWQTVKRGKSWMGIVKNRCKNGDHYWVDAYVTPILKGGAVVEYQSVRNKPAKEHVERAEKLYAQINAGRSPLGLRYGRLPYSVFLLMALFITVIVSVSVAALMGSNHGYAGVDGLVAGSGVAVILAYWLSHPISKLKKKARSIIKDPVASYVYTGRFDEIGDVFLALKYAESETRGVVGRIADSSEEIIRAVGDLSSAIHLNVKGIGQQHLETDQVASAVTQLAATIKEVASNTNQSAETASLAEEEARSSIEIVAETMEAIQGLTSEVETAHSVIQRLESDSENIASIINVITAIFEQTNLLALNAAIEAARAGEQGRGFAVVAEEVRTLATRTYEATQEIQTIIGSLQSVAAEAIGAIKRSLAMADGTLVQAQKTVGLLDKISQAVSSICDVNAQIATAMTEQNVVTQELDRNVVNIRDVSELSVDATSYADRSIESMEELVSNLNGLSEQRPRQVQ</sequence>
<evidence type="ECO:0008006" key="17">
    <source>
        <dbReference type="Google" id="ProtNLM"/>
    </source>
</evidence>
<dbReference type="OrthoDB" id="2489132at2"/>
<evidence type="ECO:0000256" key="3">
    <source>
        <dbReference type="ARBA" id="ARBA00022481"/>
    </source>
</evidence>
<evidence type="ECO:0000259" key="13">
    <source>
        <dbReference type="PROSITE" id="PS50111"/>
    </source>
</evidence>
<keyword evidence="5" id="KW-0997">Cell inner membrane</keyword>
<feature type="domain" description="PAS" evidence="14">
    <location>
        <begin position="25"/>
        <end position="76"/>
    </location>
</feature>
<comment type="caution">
    <text evidence="15">The sequence shown here is derived from an EMBL/GenBank/DDBJ whole genome shotgun (WGS) entry which is preliminary data.</text>
</comment>